<evidence type="ECO:0000313" key="5">
    <source>
        <dbReference type="Proteomes" id="UP000694861"/>
    </source>
</evidence>
<dbReference type="InterPro" id="IPR001487">
    <property type="entry name" value="Bromodomain"/>
</dbReference>
<feature type="region of interest" description="Disordered" evidence="3">
    <location>
        <begin position="115"/>
        <end position="147"/>
    </location>
</feature>
<accession>A0ABM0PBY0</accession>
<evidence type="ECO:0000256" key="2">
    <source>
        <dbReference type="PROSITE-ProRule" id="PRU00035"/>
    </source>
</evidence>
<dbReference type="SUPFAM" id="SSF47370">
    <property type="entry name" value="Bromodomain"/>
    <property type="match status" value="1"/>
</dbReference>
<dbReference type="InterPro" id="IPR052442">
    <property type="entry name" value="Env_Response_Regulator"/>
</dbReference>
<feature type="domain" description="Bromo" evidence="4">
    <location>
        <begin position="179"/>
        <end position="252"/>
    </location>
</feature>
<dbReference type="PROSITE" id="PS50014">
    <property type="entry name" value="BROMODOMAIN_2"/>
    <property type="match status" value="1"/>
</dbReference>
<reference evidence="5" key="1">
    <citation type="journal article" date="2012" name="Nat. Commun.">
        <title>The genome of Prunus mume.</title>
        <authorList>
            <person name="Zhang Q."/>
            <person name="Chen W."/>
            <person name="Sun L."/>
            <person name="Zhao F."/>
            <person name="Huang B."/>
            <person name="Yang W."/>
            <person name="Tao Y."/>
            <person name="Wang J."/>
            <person name="Yuan Z."/>
            <person name="Fan G."/>
            <person name="Xing Z."/>
            <person name="Han C."/>
            <person name="Pan H."/>
            <person name="Zhong X."/>
            <person name="Shi W."/>
            <person name="Liang X."/>
            <person name="Du D."/>
            <person name="Sun F."/>
            <person name="Xu Z."/>
            <person name="Hao R."/>
            <person name="Lv T."/>
            <person name="Lv Y."/>
            <person name="Zheng Z."/>
            <person name="Sun M."/>
            <person name="Luo L."/>
            <person name="Cai M."/>
            <person name="Gao Y."/>
            <person name="Wang J."/>
            <person name="Yin Y."/>
            <person name="Xu X."/>
            <person name="Cheng T."/>
            <person name="Wang J."/>
        </authorList>
    </citation>
    <scope>NUCLEOTIDE SEQUENCE [LARGE SCALE GENOMIC DNA]</scope>
</reference>
<keyword evidence="5" id="KW-1185">Reference proteome</keyword>
<dbReference type="Gene3D" id="1.20.920.10">
    <property type="entry name" value="Bromodomain-like"/>
    <property type="match status" value="1"/>
</dbReference>
<protein>
    <submittedName>
        <fullName evidence="6">Transcription factor GTE11-like</fullName>
    </submittedName>
</protein>
<dbReference type="RefSeq" id="XP_008237374.1">
    <property type="nucleotide sequence ID" value="XM_008239152.1"/>
</dbReference>
<dbReference type="PRINTS" id="PR00503">
    <property type="entry name" value="BROMODOMAIN"/>
</dbReference>
<dbReference type="Proteomes" id="UP000694861">
    <property type="component" value="Linkage group LG6"/>
</dbReference>
<name>A0ABM0PBY0_PRUMU</name>
<feature type="region of interest" description="Disordered" evidence="3">
    <location>
        <begin position="273"/>
        <end position="294"/>
    </location>
</feature>
<dbReference type="InterPro" id="IPR036427">
    <property type="entry name" value="Bromodomain-like_sf"/>
</dbReference>
<organism evidence="5 6">
    <name type="scientific">Prunus mume</name>
    <name type="common">Japanese apricot</name>
    <name type="synonym">Armeniaca mume</name>
    <dbReference type="NCBI Taxonomy" id="102107"/>
    <lineage>
        <taxon>Eukaryota</taxon>
        <taxon>Viridiplantae</taxon>
        <taxon>Streptophyta</taxon>
        <taxon>Embryophyta</taxon>
        <taxon>Tracheophyta</taxon>
        <taxon>Spermatophyta</taxon>
        <taxon>Magnoliopsida</taxon>
        <taxon>eudicotyledons</taxon>
        <taxon>Gunneridae</taxon>
        <taxon>Pentapetalae</taxon>
        <taxon>rosids</taxon>
        <taxon>fabids</taxon>
        <taxon>Rosales</taxon>
        <taxon>Rosaceae</taxon>
        <taxon>Amygdaloideae</taxon>
        <taxon>Amygdaleae</taxon>
        <taxon>Prunus</taxon>
    </lineage>
</organism>
<dbReference type="PANTHER" id="PTHR46136:SF19">
    <property type="entry name" value="TRANSCRIPTION FACTOR GTE12"/>
    <property type="match status" value="1"/>
</dbReference>
<dbReference type="GeneID" id="103336115"/>
<dbReference type="SMART" id="SM00297">
    <property type="entry name" value="BROMO"/>
    <property type="match status" value="1"/>
</dbReference>
<dbReference type="Pfam" id="PF00439">
    <property type="entry name" value="Bromodomain"/>
    <property type="match status" value="1"/>
</dbReference>
<reference evidence="6" key="2">
    <citation type="submission" date="2025-08" db="UniProtKB">
        <authorList>
            <consortium name="RefSeq"/>
        </authorList>
    </citation>
    <scope>IDENTIFICATION</scope>
</reference>
<dbReference type="PANTHER" id="PTHR46136">
    <property type="entry name" value="TRANSCRIPTION FACTOR GTE8"/>
    <property type="match status" value="1"/>
</dbReference>
<evidence type="ECO:0000256" key="3">
    <source>
        <dbReference type="SAM" id="MobiDB-lite"/>
    </source>
</evidence>
<gene>
    <name evidence="6" type="primary">LOC103336115</name>
</gene>
<keyword evidence="1 2" id="KW-0103">Bromodomain</keyword>
<evidence type="ECO:0000259" key="4">
    <source>
        <dbReference type="PROSITE" id="PS50014"/>
    </source>
</evidence>
<proteinExistence type="predicted"/>
<sequence>MAWSAIKPRQLEDGFGSFEFQFQTQKRIRSSRVSENVAVEEKSTVGLPLRKGLASSATKNADPESEDLGVDEICQTQKRKRSSRVSETQRNVAVEKKSTVGLPLCMGLVSSATKNAKPESEEGFDEICQTQKRKRSSRVSETQRKEKSTVGLPLRKVKVLVSSASKETLDCSKVLDSLMNLGHASYFNKPVVDPVAENLPGYFDEIWRPMDLGTVKSKLEKGVYSSADGFAADVRLIFSNAFRYFPLGSRNRAAAKHLSGVFETQWKEAEEKMSKTACPPPTPPLPKRRPNGKSSSACRVLIQSQEVVGVSDSHSVKSTKDDDLGTLVHHAMYQATDNLSPCKARRIQSLKMRFSDTIRKANKILKGLPDSPPRRKLMHRMDQRELARRAVLNMEKSVQFEDPLRDLKQLEILCGCGSERVYLGLPLKHLGLYLKEDDELQGQDEEAFLNADQEEGEICWQESNWEEDEVSNVDMFLCDCYLMANATESKWFGHEGQKYATDNLSPCKARRIQSLKMRFSGTIRKANKILKGLPDSPPRRKLMHRMDQRELARRAVLNMEKSVQFEDPLRDVKQLEILCGCGSERVYLGLPLKHLGLYLKEDDELQGQDEEAFLNADQEEGEICWQESNWEEGEICS</sequence>
<evidence type="ECO:0000313" key="6">
    <source>
        <dbReference type="RefSeq" id="XP_008237374.1"/>
    </source>
</evidence>
<evidence type="ECO:0000256" key="1">
    <source>
        <dbReference type="ARBA" id="ARBA00023117"/>
    </source>
</evidence>